<protein>
    <recommendedName>
        <fullName evidence="4">OB-fold nucleic acid binding domain-containing protein</fullName>
    </recommendedName>
</protein>
<dbReference type="InterPro" id="IPR046150">
    <property type="entry name" value="DUF6152"/>
</dbReference>
<name>A0A829YJF1_9GAMM</name>
<evidence type="ECO:0000313" key="3">
    <source>
        <dbReference type="Proteomes" id="UP000445000"/>
    </source>
</evidence>
<reference evidence="3" key="1">
    <citation type="submission" date="2020-01" db="EMBL/GenBank/DDBJ databases">
        <title>'Steroidobacter agaridevorans' sp. nov., agar-degrading bacteria isolated from rhizosphere soils.</title>
        <authorList>
            <person name="Ikenaga M."/>
            <person name="Kataoka M."/>
            <person name="Murouchi A."/>
            <person name="Katsuragi S."/>
            <person name="Sakai M."/>
        </authorList>
    </citation>
    <scope>NUCLEOTIDE SEQUENCE [LARGE SCALE GENOMIC DNA]</scope>
    <source>
        <strain evidence="3">YU21-B</strain>
    </source>
</reference>
<feature type="signal peptide" evidence="1">
    <location>
        <begin position="1"/>
        <end position="30"/>
    </location>
</feature>
<evidence type="ECO:0000256" key="1">
    <source>
        <dbReference type="SAM" id="SignalP"/>
    </source>
</evidence>
<keyword evidence="3" id="KW-1185">Reference proteome</keyword>
<feature type="chain" id="PRO_5032481003" description="OB-fold nucleic acid binding domain-containing protein" evidence="1">
    <location>
        <begin position="31"/>
        <end position="142"/>
    </location>
</feature>
<dbReference type="Proteomes" id="UP000445000">
    <property type="component" value="Unassembled WGS sequence"/>
</dbReference>
<evidence type="ECO:0008006" key="4">
    <source>
        <dbReference type="Google" id="ProtNLM"/>
    </source>
</evidence>
<sequence>MKNAKTFLSVLTAAYLLAGSSQVAAHHAFAAEFDADKPIDLKGKVTKIKWVNPHSWLYFDVTDAKGAVTNWGVEFGAPNQLAKIGLKKADVAPGTEVHIRGYLAKNGGPYGYSVIVRLPDGREFQTGGAQDAPSARTASVTP</sequence>
<evidence type="ECO:0000313" key="2">
    <source>
        <dbReference type="EMBL" id="GFE83340.1"/>
    </source>
</evidence>
<proteinExistence type="predicted"/>
<organism evidence="2 3">
    <name type="scientific">Steroidobacter agaridevorans</name>
    <dbReference type="NCBI Taxonomy" id="2695856"/>
    <lineage>
        <taxon>Bacteria</taxon>
        <taxon>Pseudomonadati</taxon>
        <taxon>Pseudomonadota</taxon>
        <taxon>Gammaproteobacteria</taxon>
        <taxon>Steroidobacterales</taxon>
        <taxon>Steroidobacteraceae</taxon>
        <taxon>Steroidobacter</taxon>
    </lineage>
</organism>
<gene>
    <name evidence="2" type="ORF">GCM10011487_53400</name>
</gene>
<dbReference type="EMBL" id="BLJN01000006">
    <property type="protein sequence ID" value="GFE83340.1"/>
    <property type="molecule type" value="Genomic_DNA"/>
</dbReference>
<dbReference type="AlphaFoldDB" id="A0A829YJF1"/>
<comment type="caution">
    <text evidence="2">The sequence shown here is derived from an EMBL/GenBank/DDBJ whole genome shotgun (WGS) entry which is preliminary data.</text>
</comment>
<accession>A0A829YJF1</accession>
<dbReference type="RefSeq" id="WP_161814969.1">
    <property type="nucleotide sequence ID" value="NZ_BLJN01000006.1"/>
</dbReference>
<dbReference type="Pfam" id="PF19649">
    <property type="entry name" value="DUF6152"/>
    <property type="match status" value="1"/>
</dbReference>
<keyword evidence="1" id="KW-0732">Signal</keyword>